<dbReference type="EMBL" id="BMAO01031982">
    <property type="protein sequence ID" value="GFQ79004.1"/>
    <property type="molecule type" value="Genomic_DNA"/>
</dbReference>
<protein>
    <submittedName>
        <fullName evidence="1">Uncharacterized protein</fullName>
    </submittedName>
</protein>
<evidence type="ECO:0000313" key="2">
    <source>
        <dbReference type="Proteomes" id="UP000887116"/>
    </source>
</evidence>
<reference evidence="1" key="1">
    <citation type="submission" date="2020-07" db="EMBL/GenBank/DDBJ databases">
        <title>Multicomponent nature underlies the extraordinary mechanical properties of spider dragline silk.</title>
        <authorList>
            <person name="Kono N."/>
            <person name="Nakamura H."/>
            <person name="Mori M."/>
            <person name="Yoshida Y."/>
            <person name="Ohtoshi R."/>
            <person name="Malay A.D."/>
            <person name="Moran D.A.P."/>
            <person name="Tomita M."/>
            <person name="Numata K."/>
            <person name="Arakawa K."/>
        </authorList>
    </citation>
    <scope>NUCLEOTIDE SEQUENCE</scope>
</reference>
<keyword evidence="2" id="KW-1185">Reference proteome</keyword>
<dbReference type="Proteomes" id="UP000887116">
    <property type="component" value="Unassembled WGS sequence"/>
</dbReference>
<comment type="caution">
    <text evidence="1">The sequence shown here is derived from an EMBL/GenBank/DDBJ whole genome shotgun (WGS) entry which is preliminary data.</text>
</comment>
<gene>
    <name evidence="1" type="ORF">TNCT_433751</name>
</gene>
<proteinExistence type="predicted"/>
<accession>A0A8X6FHH0</accession>
<sequence length="103" mass="11615">MQGKITPCETCQSLKHNSLFCPKTKIKTPLGNNKTEIPEVDNVKKPETRLKDIATSSVLNLQYSLENYATLLQTAEVQVMNGCNKVIARERERLLFDSGSQKF</sequence>
<name>A0A8X6FHH0_TRICU</name>
<evidence type="ECO:0000313" key="1">
    <source>
        <dbReference type="EMBL" id="GFQ79004.1"/>
    </source>
</evidence>
<organism evidence="1 2">
    <name type="scientific">Trichonephila clavata</name>
    <name type="common">Joro spider</name>
    <name type="synonym">Nephila clavata</name>
    <dbReference type="NCBI Taxonomy" id="2740835"/>
    <lineage>
        <taxon>Eukaryota</taxon>
        <taxon>Metazoa</taxon>
        <taxon>Ecdysozoa</taxon>
        <taxon>Arthropoda</taxon>
        <taxon>Chelicerata</taxon>
        <taxon>Arachnida</taxon>
        <taxon>Araneae</taxon>
        <taxon>Araneomorphae</taxon>
        <taxon>Entelegynae</taxon>
        <taxon>Araneoidea</taxon>
        <taxon>Nephilidae</taxon>
        <taxon>Trichonephila</taxon>
    </lineage>
</organism>
<dbReference type="AlphaFoldDB" id="A0A8X6FHH0"/>